<proteinExistence type="predicted"/>
<evidence type="ECO:0008006" key="4">
    <source>
        <dbReference type="Google" id="ProtNLM"/>
    </source>
</evidence>
<feature type="region of interest" description="Disordered" evidence="1">
    <location>
        <begin position="664"/>
        <end position="728"/>
    </location>
</feature>
<feature type="compositionally biased region" description="Basic and acidic residues" evidence="1">
    <location>
        <begin position="470"/>
        <end position="512"/>
    </location>
</feature>
<dbReference type="InParanoid" id="A0A3N4KQR9"/>
<gene>
    <name evidence="2" type="ORF">P167DRAFT_553919</name>
</gene>
<feature type="region of interest" description="Disordered" evidence="1">
    <location>
        <begin position="295"/>
        <end position="521"/>
    </location>
</feature>
<dbReference type="Pfam" id="PF11489">
    <property type="entry name" value="Aim21"/>
    <property type="match status" value="2"/>
</dbReference>
<feature type="compositionally biased region" description="Low complexity" evidence="1">
    <location>
        <begin position="597"/>
        <end position="611"/>
    </location>
</feature>
<feature type="compositionally biased region" description="Polar residues" evidence="1">
    <location>
        <begin position="149"/>
        <end position="167"/>
    </location>
</feature>
<feature type="compositionally biased region" description="Basic residues" evidence="1">
    <location>
        <begin position="230"/>
        <end position="243"/>
    </location>
</feature>
<feature type="compositionally biased region" description="Low complexity" evidence="1">
    <location>
        <begin position="15"/>
        <end position="29"/>
    </location>
</feature>
<dbReference type="EMBL" id="ML119134">
    <property type="protein sequence ID" value="RPB11672.1"/>
    <property type="molecule type" value="Genomic_DNA"/>
</dbReference>
<reference evidence="2 3" key="1">
    <citation type="journal article" date="2018" name="Nat. Ecol. Evol.">
        <title>Pezizomycetes genomes reveal the molecular basis of ectomycorrhizal truffle lifestyle.</title>
        <authorList>
            <person name="Murat C."/>
            <person name="Payen T."/>
            <person name="Noel B."/>
            <person name="Kuo A."/>
            <person name="Morin E."/>
            <person name="Chen J."/>
            <person name="Kohler A."/>
            <person name="Krizsan K."/>
            <person name="Balestrini R."/>
            <person name="Da Silva C."/>
            <person name="Montanini B."/>
            <person name="Hainaut M."/>
            <person name="Levati E."/>
            <person name="Barry K.W."/>
            <person name="Belfiori B."/>
            <person name="Cichocki N."/>
            <person name="Clum A."/>
            <person name="Dockter R.B."/>
            <person name="Fauchery L."/>
            <person name="Guy J."/>
            <person name="Iotti M."/>
            <person name="Le Tacon F."/>
            <person name="Lindquist E.A."/>
            <person name="Lipzen A."/>
            <person name="Malagnac F."/>
            <person name="Mello A."/>
            <person name="Molinier V."/>
            <person name="Miyauchi S."/>
            <person name="Poulain J."/>
            <person name="Riccioni C."/>
            <person name="Rubini A."/>
            <person name="Sitrit Y."/>
            <person name="Splivallo R."/>
            <person name="Traeger S."/>
            <person name="Wang M."/>
            <person name="Zifcakova L."/>
            <person name="Wipf D."/>
            <person name="Zambonelli A."/>
            <person name="Paolocci F."/>
            <person name="Nowrousian M."/>
            <person name="Ottonello S."/>
            <person name="Baldrian P."/>
            <person name="Spatafora J.W."/>
            <person name="Henrissat B."/>
            <person name="Nagy L.G."/>
            <person name="Aury J.M."/>
            <person name="Wincker P."/>
            <person name="Grigoriev I.V."/>
            <person name="Bonfante P."/>
            <person name="Martin F.M."/>
        </authorList>
    </citation>
    <scope>NUCLEOTIDE SEQUENCE [LARGE SCALE GENOMIC DNA]</scope>
    <source>
        <strain evidence="2 3">CCBAS932</strain>
    </source>
</reference>
<feature type="compositionally biased region" description="Polar residues" evidence="1">
    <location>
        <begin position="772"/>
        <end position="795"/>
    </location>
</feature>
<feature type="compositionally biased region" description="Basic and acidic residues" evidence="1">
    <location>
        <begin position="250"/>
        <end position="266"/>
    </location>
</feature>
<feature type="compositionally biased region" description="Basic residues" evidence="1">
    <location>
        <begin position="698"/>
        <end position="707"/>
    </location>
</feature>
<keyword evidence="3" id="KW-1185">Reference proteome</keyword>
<feature type="compositionally biased region" description="Basic and acidic residues" evidence="1">
    <location>
        <begin position="673"/>
        <end position="697"/>
    </location>
</feature>
<feature type="region of interest" description="Disordered" evidence="1">
    <location>
        <begin position="131"/>
        <end position="170"/>
    </location>
</feature>
<protein>
    <recommendedName>
        <fullName evidence="4">Altered inheritance of mitochondria protein 21</fullName>
    </recommendedName>
</protein>
<feature type="region of interest" description="Disordered" evidence="1">
    <location>
        <begin position="1"/>
        <end position="117"/>
    </location>
</feature>
<dbReference type="AlphaFoldDB" id="A0A3N4KQR9"/>
<dbReference type="OrthoDB" id="5386574at2759"/>
<feature type="region of interest" description="Disordered" evidence="1">
    <location>
        <begin position="229"/>
        <end position="267"/>
    </location>
</feature>
<feature type="compositionally biased region" description="Basic and acidic residues" evidence="1">
    <location>
        <begin position="368"/>
        <end position="378"/>
    </location>
</feature>
<accession>A0A3N4KQR9</accession>
<feature type="compositionally biased region" description="Acidic residues" evidence="1">
    <location>
        <begin position="317"/>
        <end position="328"/>
    </location>
</feature>
<feature type="region of interest" description="Disordered" evidence="1">
    <location>
        <begin position="548"/>
        <end position="648"/>
    </location>
</feature>
<evidence type="ECO:0000313" key="2">
    <source>
        <dbReference type="EMBL" id="RPB11672.1"/>
    </source>
</evidence>
<organism evidence="2 3">
    <name type="scientific">Morchella conica CCBAS932</name>
    <dbReference type="NCBI Taxonomy" id="1392247"/>
    <lineage>
        <taxon>Eukaryota</taxon>
        <taxon>Fungi</taxon>
        <taxon>Dikarya</taxon>
        <taxon>Ascomycota</taxon>
        <taxon>Pezizomycotina</taxon>
        <taxon>Pezizomycetes</taxon>
        <taxon>Pezizales</taxon>
        <taxon>Morchellaceae</taxon>
        <taxon>Morchella</taxon>
    </lineage>
</organism>
<evidence type="ECO:0000256" key="1">
    <source>
        <dbReference type="SAM" id="MobiDB-lite"/>
    </source>
</evidence>
<feature type="compositionally biased region" description="Basic and acidic residues" evidence="1">
    <location>
        <begin position="434"/>
        <end position="449"/>
    </location>
</feature>
<dbReference type="Proteomes" id="UP000277580">
    <property type="component" value="Unassembled WGS sequence"/>
</dbReference>
<feature type="compositionally biased region" description="Basic and acidic residues" evidence="1">
    <location>
        <begin position="752"/>
        <end position="769"/>
    </location>
</feature>
<feature type="compositionally biased region" description="Basic and acidic residues" evidence="1">
    <location>
        <begin position="836"/>
        <end position="855"/>
    </location>
</feature>
<feature type="compositionally biased region" description="Basic and acidic residues" evidence="1">
    <location>
        <begin position="338"/>
        <end position="356"/>
    </location>
</feature>
<evidence type="ECO:0000313" key="3">
    <source>
        <dbReference type="Proteomes" id="UP000277580"/>
    </source>
</evidence>
<name>A0A3N4KQR9_9PEZI</name>
<dbReference type="InterPro" id="IPR021582">
    <property type="entry name" value="Aim21"/>
</dbReference>
<feature type="region of interest" description="Disordered" evidence="1">
    <location>
        <begin position="743"/>
        <end position="877"/>
    </location>
</feature>
<feature type="compositionally biased region" description="Polar residues" evidence="1">
    <location>
        <begin position="300"/>
        <end position="313"/>
    </location>
</feature>
<dbReference type="STRING" id="1392247.A0A3N4KQR9"/>
<feature type="compositionally biased region" description="Basic and acidic residues" evidence="1">
    <location>
        <begin position="568"/>
        <end position="581"/>
    </location>
</feature>
<sequence>MASTAPAPLVPPRPSRASNNDAASASAPVPAIPPRPSTKPRSTPEEGEAEGEQQQQEPELHTISPSTELHQPVARVPYRTPVRKNTGIPQIGKRVPMYPNAGDVQAPTPAATPGGGRKAHVYKEEWEMDEGAYGSHGTPRVNPHARSVSDLNQSVAQGLSAPETSTPVPDEEIGYLASEHYARVISPPESGTPVVGFSDQDTASLARAIGGDASEDKDSELAIHLDPPTYHHHLHNHHPHRIPSSRPGTRPKDANDTETEIEREQEYPILAADEVLKRAGGGYMAPAISPPLAAWRPESAVNSRPHSRPQSTHPGMDDDDDDDEDADVEPVRLSGHGFESKESLVRESLESGERPEPLFPESDDEAEGKETPGEMKVHEKPKRPGMPESIGSSGGHRFPSKDVWEEAPEFSQLEATVSSTPPPKDTEMTDEEREADRTIPKRTDGKPETGVKFIHGQPNEHYVPGDEVEFERKQKDALKKTVEYRHHVNREGRDDGLEKLLKRGSSTDDPDKLGASSNREKVKRFPSNDIWEDVPPSLELSAELTYLPEEEYSATEPKDRATTSGTTKFEDPNTLEVEKRPTTGAPIEASSRPEIPARPAVPSARPAPKVPLNRPVRPVGSLVAKSPSADAVPTLPKSKPSVPPRTGGKIAALKAGFLSDLDNRLKLGPMAPKKTEEEAPASPEKEKEKEVLADVRKGRAKGPRGRKLPTATTTEAAAPKEEQKPEIMSVGVWSIWSVGDQGDVEVLTDSPPPEKKKAQEDKKEKKEDSSVPAATTSTLPGVTGTGAQTVPSVSDTQEKDLEVPATTAAEEKEEKGALPTVIPAEEHPGDAAPATADKKSDTDAVGEAEKGRVDEAAEVAVAGGDVSNTEGDARVEV</sequence>